<proteinExistence type="inferred from homology"/>
<keyword evidence="7" id="KW-0336">GPI-anchor</keyword>
<feature type="compositionally biased region" description="Polar residues" evidence="16">
    <location>
        <begin position="173"/>
        <end position="188"/>
    </location>
</feature>
<keyword evidence="8" id="KW-0479">Metal-binding</keyword>
<evidence type="ECO:0000256" key="16">
    <source>
        <dbReference type="SAM" id="MobiDB-lite"/>
    </source>
</evidence>
<evidence type="ECO:0000256" key="4">
    <source>
        <dbReference type="ARBA" id="ARBA00022475"/>
    </source>
</evidence>
<evidence type="ECO:0000256" key="6">
    <source>
        <dbReference type="ARBA" id="ARBA00022617"/>
    </source>
</evidence>
<keyword evidence="13" id="KW-0325">Glycoprotein</keyword>
<feature type="disulfide bond" evidence="15">
    <location>
        <begin position="30"/>
        <end position="70"/>
    </location>
</feature>
<keyword evidence="12 15" id="KW-1015">Disulfide bond</keyword>
<evidence type="ECO:0000256" key="1">
    <source>
        <dbReference type="ARBA" id="ARBA00004609"/>
    </source>
</evidence>
<protein>
    <recommendedName>
        <fullName evidence="18">CFEM domain-containing protein</fullName>
    </recommendedName>
</protein>
<keyword evidence="14" id="KW-0449">Lipoprotein</keyword>
<evidence type="ECO:0000256" key="14">
    <source>
        <dbReference type="ARBA" id="ARBA00023288"/>
    </source>
</evidence>
<evidence type="ECO:0000256" key="11">
    <source>
        <dbReference type="ARBA" id="ARBA00023136"/>
    </source>
</evidence>
<feature type="signal peptide" evidence="17">
    <location>
        <begin position="1"/>
        <end position="20"/>
    </location>
</feature>
<feature type="chain" id="PRO_5025501217" description="CFEM domain-containing protein" evidence="17">
    <location>
        <begin position="21"/>
        <end position="218"/>
    </location>
</feature>
<keyword evidence="6" id="KW-0349">Heme</keyword>
<dbReference type="GO" id="GO:0098552">
    <property type="term" value="C:side of membrane"/>
    <property type="evidence" value="ECO:0007669"/>
    <property type="project" value="UniProtKB-KW"/>
</dbReference>
<dbReference type="EMBL" id="ML995478">
    <property type="protein sequence ID" value="KAF2145061.1"/>
    <property type="molecule type" value="Genomic_DNA"/>
</dbReference>
<comment type="subcellular location">
    <subcellularLocation>
        <location evidence="1">Cell membrane</location>
        <topology evidence="1">Lipid-anchor</topology>
        <topology evidence="1">GPI-anchor</topology>
    </subcellularLocation>
    <subcellularLocation>
        <location evidence="2">Secreted</location>
    </subcellularLocation>
</comment>
<evidence type="ECO:0000256" key="8">
    <source>
        <dbReference type="ARBA" id="ARBA00022723"/>
    </source>
</evidence>
<gene>
    <name evidence="19" type="ORF">K452DRAFT_316188</name>
</gene>
<dbReference type="Pfam" id="PF05730">
    <property type="entry name" value="CFEM"/>
    <property type="match status" value="1"/>
</dbReference>
<feature type="domain" description="CFEM" evidence="18">
    <location>
        <begin position="2"/>
        <end position="113"/>
    </location>
</feature>
<keyword evidence="4" id="KW-1003">Cell membrane</keyword>
<comment type="caution">
    <text evidence="15">Lacks conserved residue(s) required for the propagation of feature annotation.</text>
</comment>
<keyword evidence="9 17" id="KW-0732">Signal</keyword>
<dbReference type="PANTHER" id="PTHR37928:SF2">
    <property type="entry name" value="GPI ANCHORED CFEM DOMAIN PROTEIN (AFU_ORTHOLOGUE AFUA_6G10580)"/>
    <property type="match status" value="1"/>
</dbReference>
<keyword evidence="5" id="KW-0964">Secreted</keyword>
<evidence type="ECO:0000256" key="15">
    <source>
        <dbReference type="PROSITE-ProRule" id="PRU01356"/>
    </source>
</evidence>
<feature type="compositionally biased region" description="Low complexity" evidence="16">
    <location>
        <begin position="112"/>
        <end position="141"/>
    </location>
</feature>
<evidence type="ECO:0000256" key="5">
    <source>
        <dbReference type="ARBA" id="ARBA00022525"/>
    </source>
</evidence>
<dbReference type="OrthoDB" id="3929672at2759"/>
<evidence type="ECO:0000259" key="18">
    <source>
        <dbReference type="PROSITE" id="PS52012"/>
    </source>
</evidence>
<sequence length="218" mass="22170">MMSVAPFVLLAFAFAATALAQFDISKIPKCAQGPILTSIGTGKCDPANVQCICNDAHFLDTLKDIIYKVCSGDDAKNAYSFGMSICPNLVDFPLPGTLGVTTSTSAAAASSSSVSTSSSITTPPAETPSSSTAIETHSSSTAVEPSITTPTTAAEDSVTTSTHTELPTAEATPPNSSNATANGTSPEQYTGEAPGFGTFRLWGLALGIGTMGVIFAEL</sequence>
<organism evidence="19 20">
    <name type="scientific">Aplosporella prunicola CBS 121167</name>
    <dbReference type="NCBI Taxonomy" id="1176127"/>
    <lineage>
        <taxon>Eukaryota</taxon>
        <taxon>Fungi</taxon>
        <taxon>Dikarya</taxon>
        <taxon>Ascomycota</taxon>
        <taxon>Pezizomycotina</taxon>
        <taxon>Dothideomycetes</taxon>
        <taxon>Dothideomycetes incertae sedis</taxon>
        <taxon>Botryosphaeriales</taxon>
        <taxon>Aplosporellaceae</taxon>
        <taxon>Aplosporella</taxon>
    </lineage>
</organism>
<dbReference type="GO" id="GO:0046872">
    <property type="term" value="F:metal ion binding"/>
    <property type="evidence" value="ECO:0007669"/>
    <property type="project" value="UniProtKB-KW"/>
</dbReference>
<dbReference type="InterPro" id="IPR008427">
    <property type="entry name" value="Extracellular_membr_CFEM_dom"/>
</dbReference>
<evidence type="ECO:0000256" key="13">
    <source>
        <dbReference type="ARBA" id="ARBA00023180"/>
    </source>
</evidence>
<dbReference type="GeneID" id="54301436"/>
<dbReference type="PROSITE" id="PS52012">
    <property type="entry name" value="CFEM"/>
    <property type="match status" value="1"/>
</dbReference>
<evidence type="ECO:0000256" key="10">
    <source>
        <dbReference type="ARBA" id="ARBA00023004"/>
    </source>
</evidence>
<dbReference type="Proteomes" id="UP000799438">
    <property type="component" value="Unassembled WGS sequence"/>
</dbReference>
<accession>A0A6A6BR48</accession>
<dbReference type="InterPro" id="IPR051735">
    <property type="entry name" value="CFEM_domain"/>
</dbReference>
<dbReference type="AlphaFoldDB" id="A0A6A6BR48"/>
<evidence type="ECO:0000256" key="3">
    <source>
        <dbReference type="ARBA" id="ARBA00010031"/>
    </source>
</evidence>
<keyword evidence="20" id="KW-1185">Reference proteome</keyword>
<dbReference type="RefSeq" id="XP_033400773.1">
    <property type="nucleotide sequence ID" value="XM_033543939.1"/>
</dbReference>
<feature type="compositionally biased region" description="Polar residues" evidence="16">
    <location>
        <begin position="142"/>
        <end position="165"/>
    </location>
</feature>
<keyword evidence="11" id="KW-0472">Membrane</keyword>
<feature type="disulfide bond" evidence="15">
    <location>
        <begin position="53"/>
        <end position="86"/>
    </location>
</feature>
<dbReference type="PANTHER" id="PTHR37928">
    <property type="entry name" value="CFEM DOMAIN PROTEIN (AFU_ORTHOLOGUE AFUA_6G14090)"/>
    <property type="match status" value="1"/>
</dbReference>
<dbReference type="GO" id="GO:0005576">
    <property type="term" value="C:extracellular region"/>
    <property type="evidence" value="ECO:0007669"/>
    <property type="project" value="UniProtKB-SubCell"/>
</dbReference>
<evidence type="ECO:0000256" key="12">
    <source>
        <dbReference type="ARBA" id="ARBA00023157"/>
    </source>
</evidence>
<evidence type="ECO:0000256" key="17">
    <source>
        <dbReference type="SAM" id="SignalP"/>
    </source>
</evidence>
<evidence type="ECO:0000256" key="7">
    <source>
        <dbReference type="ARBA" id="ARBA00022622"/>
    </source>
</evidence>
<comment type="similarity">
    <text evidence="3">Belongs to the RBT5 family.</text>
</comment>
<dbReference type="GO" id="GO:0005886">
    <property type="term" value="C:plasma membrane"/>
    <property type="evidence" value="ECO:0007669"/>
    <property type="project" value="UniProtKB-SubCell"/>
</dbReference>
<name>A0A6A6BR48_9PEZI</name>
<evidence type="ECO:0000313" key="19">
    <source>
        <dbReference type="EMBL" id="KAF2145061.1"/>
    </source>
</evidence>
<feature type="disulfide bond" evidence="15">
    <location>
        <begin position="44"/>
        <end position="51"/>
    </location>
</feature>
<keyword evidence="10" id="KW-0408">Iron</keyword>
<evidence type="ECO:0000313" key="20">
    <source>
        <dbReference type="Proteomes" id="UP000799438"/>
    </source>
</evidence>
<feature type="region of interest" description="Disordered" evidence="16">
    <location>
        <begin position="112"/>
        <end position="191"/>
    </location>
</feature>
<evidence type="ECO:0000256" key="9">
    <source>
        <dbReference type="ARBA" id="ARBA00022729"/>
    </source>
</evidence>
<evidence type="ECO:0000256" key="2">
    <source>
        <dbReference type="ARBA" id="ARBA00004613"/>
    </source>
</evidence>
<reference evidence="19" key="1">
    <citation type="journal article" date="2020" name="Stud. Mycol.">
        <title>101 Dothideomycetes genomes: a test case for predicting lifestyles and emergence of pathogens.</title>
        <authorList>
            <person name="Haridas S."/>
            <person name="Albert R."/>
            <person name="Binder M."/>
            <person name="Bloem J."/>
            <person name="Labutti K."/>
            <person name="Salamov A."/>
            <person name="Andreopoulos B."/>
            <person name="Baker S."/>
            <person name="Barry K."/>
            <person name="Bills G."/>
            <person name="Bluhm B."/>
            <person name="Cannon C."/>
            <person name="Castanera R."/>
            <person name="Culley D."/>
            <person name="Daum C."/>
            <person name="Ezra D."/>
            <person name="Gonzalez J."/>
            <person name="Henrissat B."/>
            <person name="Kuo A."/>
            <person name="Liang C."/>
            <person name="Lipzen A."/>
            <person name="Lutzoni F."/>
            <person name="Magnuson J."/>
            <person name="Mondo S."/>
            <person name="Nolan M."/>
            <person name="Ohm R."/>
            <person name="Pangilinan J."/>
            <person name="Park H.-J."/>
            <person name="Ramirez L."/>
            <person name="Alfaro M."/>
            <person name="Sun H."/>
            <person name="Tritt A."/>
            <person name="Yoshinaga Y."/>
            <person name="Zwiers L.-H."/>
            <person name="Turgeon B."/>
            <person name="Goodwin S."/>
            <person name="Spatafora J."/>
            <person name="Crous P."/>
            <person name="Grigoriev I."/>
        </authorList>
    </citation>
    <scope>NUCLEOTIDE SEQUENCE</scope>
    <source>
        <strain evidence="19">CBS 121167</strain>
    </source>
</reference>